<evidence type="ECO:0000313" key="3">
    <source>
        <dbReference type="EMBL" id="GES24697.1"/>
    </source>
</evidence>
<keyword evidence="2" id="KW-0503">Monooxygenase</keyword>
<dbReference type="Proteomes" id="UP000377595">
    <property type="component" value="Unassembled WGS sequence"/>
</dbReference>
<dbReference type="InterPro" id="IPR036396">
    <property type="entry name" value="Cyt_P450_sf"/>
</dbReference>
<organism evidence="3 4">
    <name type="scientific">Acrocarpospora pleiomorpha</name>
    <dbReference type="NCBI Taxonomy" id="90975"/>
    <lineage>
        <taxon>Bacteria</taxon>
        <taxon>Bacillati</taxon>
        <taxon>Actinomycetota</taxon>
        <taxon>Actinomycetes</taxon>
        <taxon>Streptosporangiales</taxon>
        <taxon>Streptosporangiaceae</taxon>
        <taxon>Acrocarpospora</taxon>
    </lineage>
</organism>
<keyword evidence="2" id="KW-0408">Iron</keyword>
<dbReference type="InterPro" id="IPR017972">
    <property type="entry name" value="Cyt_P450_CS"/>
</dbReference>
<dbReference type="AlphaFoldDB" id="A0A5M3XTX6"/>
<dbReference type="PANTHER" id="PTHR46696:SF1">
    <property type="entry name" value="CYTOCHROME P450 YJIB-RELATED"/>
    <property type="match status" value="1"/>
</dbReference>
<dbReference type="OrthoDB" id="4133219at2"/>
<keyword evidence="2" id="KW-0479">Metal-binding</keyword>
<name>A0A5M3XTX6_9ACTN</name>
<dbReference type="GO" id="GO:0016705">
    <property type="term" value="F:oxidoreductase activity, acting on paired donors, with incorporation or reduction of molecular oxygen"/>
    <property type="evidence" value="ECO:0007669"/>
    <property type="project" value="InterPro"/>
</dbReference>
<dbReference type="GO" id="GO:0004497">
    <property type="term" value="F:monooxygenase activity"/>
    <property type="evidence" value="ECO:0007669"/>
    <property type="project" value="UniProtKB-KW"/>
</dbReference>
<dbReference type="PANTHER" id="PTHR46696">
    <property type="entry name" value="P450, PUTATIVE (EUROFUNG)-RELATED"/>
    <property type="match status" value="1"/>
</dbReference>
<keyword evidence="2" id="KW-0349">Heme</keyword>
<evidence type="ECO:0000256" key="1">
    <source>
        <dbReference type="ARBA" id="ARBA00010617"/>
    </source>
</evidence>
<dbReference type="PRINTS" id="PR00359">
    <property type="entry name" value="BP450"/>
</dbReference>
<comment type="similarity">
    <text evidence="1 2">Belongs to the cytochrome P450 family.</text>
</comment>
<reference evidence="3 4" key="1">
    <citation type="submission" date="2019-10" db="EMBL/GenBank/DDBJ databases">
        <title>Whole genome shotgun sequence of Acrocarpospora pleiomorpha NBRC 16267.</title>
        <authorList>
            <person name="Ichikawa N."/>
            <person name="Kimura A."/>
            <person name="Kitahashi Y."/>
            <person name="Komaki H."/>
            <person name="Oguchi A."/>
        </authorList>
    </citation>
    <scope>NUCLEOTIDE SEQUENCE [LARGE SCALE GENOMIC DNA]</scope>
    <source>
        <strain evidence="3 4">NBRC 16267</strain>
    </source>
</reference>
<comment type="caution">
    <text evidence="3">The sequence shown here is derived from an EMBL/GenBank/DDBJ whole genome shotgun (WGS) entry which is preliminary data.</text>
</comment>
<keyword evidence="4" id="KW-1185">Reference proteome</keyword>
<dbReference type="SUPFAM" id="SSF48264">
    <property type="entry name" value="Cytochrome P450"/>
    <property type="match status" value="1"/>
</dbReference>
<proteinExistence type="inferred from homology"/>
<protein>
    <submittedName>
        <fullName evidence="3">Cytochrome P450</fullName>
    </submittedName>
</protein>
<accession>A0A5M3XTX6</accession>
<dbReference type="InterPro" id="IPR002397">
    <property type="entry name" value="Cyt_P450_B"/>
</dbReference>
<dbReference type="InterPro" id="IPR001128">
    <property type="entry name" value="Cyt_P450"/>
</dbReference>
<dbReference type="PROSITE" id="PS00086">
    <property type="entry name" value="CYTOCHROME_P450"/>
    <property type="match status" value="1"/>
</dbReference>
<dbReference type="EMBL" id="BLAF01000055">
    <property type="protein sequence ID" value="GES24697.1"/>
    <property type="molecule type" value="Genomic_DNA"/>
</dbReference>
<sequence>MTAVVDDYVESIRLDALYDDPYPIYRELRRRPPVFVPAAGRYLVTRHADVVHLEKHPEIFSAAEKDSLMTRVMGHTLLRKDGCPHMRERKAAEPALRPRVVKNHWTPIFQRISDELIDVFVDEGRADLFTAYAAPMAALSLREMLGLRGVSADDLQKWSQAMMDGTGNYADDPAVWKRSDRAAAAIGVAVDEAIVRLRRGPDETIISAMLAGDDPIEPETIRANVRVIIGGGLNEPRDAVLTGIYGLLTNAGQLEAVRADAGLFRSVFEETVRWVAPIGMYPRQTTREVELGGTTLPAGARIGVVLGSANRDEAIFDDPDVFDIHRNARHHVAFGGGPHFCLGTWAARAQVGEVSLPNLLRRLPNLRLRTDEPTCWGGWVFRGPLTLPVEWDAR</sequence>
<evidence type="ECO:0000256" key="2">
    <source>
        <dbReference type="RuleBase" id="RU000461"/>
    </source>
</evidence>
<keyword evidence="2" id="KW-0560">Oxidoreductase</keyword>
<dbReference type="GO" id="GO:0005506">
    <property type="term" value="F:iron ion binding"/>
    <property type="evidence" value="ECO:0007669"/>
    <property type="project" value="InterPro"/>
</dbReference>
<dbReference type="Pfam" id="PF00067">
    <property type="entry name" value="p450"/>
    <property type="match status" value="1"/>
</dbReference>
<dbReference type="Gene3D" id="1.10.630.10">
    <property type="entry name" value="Cytochrome P450"/>
    <property type="match status" value="1"/>
</dbReference>
<evidence type="ECO:0000313" key="4">
    <source>
        <dbReference type="Proteomes" id="UP000377595"/>
    </source>
</evidence>
<dbReference type="GO" id="GO:0020037">
    <property type="term" value="F:heme binding"/>
    <property type="evidence" value="ECO:0007669"/>
    <property type="project" value="InterPro"/>
</dbReference>
<gene>
    <name evidence="3" type="ORF">Aple_075960</name>
</gene>
<dbReference type="RefSeq" id="WP_155349517.1">
    <property type="nucleotide sequence ID" value="NZ_BAAAHM010000045.1"/>
</dbReference>